<dbReference type="PANTHER" id="PTHR37483:SF1">
    <property type="entry name" value="UPF0125 PROTEIN RATB"/>
    <property type="match status" value="1"/>
</dbReference>
<evidence type="ECO:0000313" key="5">
    <source>
        <dbReference type="Proteomes" id="UP000250079"/>
    </source>
</evidence>
<dbReference type="InterPro" id="IPR016155">
    <property type="entry name" value="Mopterin_synth/thiamin_S_b"/>
</dbReference>
<comment type="similarity">
    <text evidence="1 2">Belongs to the UPF0125 (RnfH) family.</text>
</comment>
<sequence>MPPEYLDVQVVLAMPQVQYLKTLSVPVGTTARELVLMALDAGLVPTTASIDIEPANAPLGVFSESVADDYPCAQGDRVEIYRPLQQDPKELRRQRARQSSS</sequence>
<keyword evidence="5" id="KW-1185">Reference proteome</keyword>
<evidence type="ECO:0000313" key="4">
    <source>
        <dbReference type="EMBL" id="ASJ72460.1"/>
    </source>
</evidence>
<dbReference type="InterPro" id="IPR005346">
    <property type="entry name" value="RnfH"/>
</dbReference>
<name>A0A2Z2NUL9_9GAMM</name>
<organism evidence="4 5">
    <name type="scientific">Granulosicoccus antarcticus IMCC3135</name>
    <dbReference type="NCBI Taxonomy" id="1192854"/>
    <lineage>
        <taxon>Bacteria</taxon>
        <taxon>Pseudomonadati</taxon>
        <taxon>Pseudomonadota</taxon>
        <taxon>Gammaproteobacteria</taxon>
        <taxon>Chromatiales</taxon>
        <taxon>Granulosicoccaceae</taxon>
        <taxon>Granulosicoccus</taxon>
    </lineage>
</organism>
<feature type="region of interest" description="Disordered" evidence="3">
    <location>
        <begin position="81"/>
        <end position="101"/>
    </location>
</feature>
<gene>
    <name evidence="4" type="primary">pasI</name>
    <name evidence="4" type="ORF">IMCC3135_11850</name>
</gene>
<dbReference type="AlphaFoldDB" id="A0A2Z2NUL9"/>
<dbReference type="SUPFAM" id="SSF54285">
    <property type="entry name" value="MoaD/ThiS"/>
    <property type="match status" value="1"/>
</dbReference>
<accession>A0A2Z2NUL9</accession>
<dbReference type="EMBL" id="CP018632">
    <property type="protein sequence ID" value="ASJ72460.1"/>
    <property type="molecule type" value="Genomic_DNA"/>
</dbReference>
<dbReference type="NCBIfam" id="NF002490">
    <property type="entry name" value="PRK01777.1"/>
    <property type="match status" value="1"/>
</dbReference>
<reference evidence="4 5" key="1">
    <citation type="submission" date="2016-12" db="EMBL/GenBank/DDBJ databases">
        <authorList>
            <person name="Song W.-J."/>
            <person name="Kurnit D.M."/>
        </authorList>
    </citation>
    <scope>NUCLEOTIDE SEQUENCE [LARGE SCALE GENOMIC DNA]</scope>
    <source>
        <strain evidence="4 5">IMCC3135</strain>
    </source>
</reference>
<dbReference type="KEGG" id="gai:IMCC3135_11850"/>
<dbReference type="HAMAP" id="MF_00460">
    <property type="entry name" value="UPF0125_RnfH"/>
    <property type="match status" value="1"/>
</dbReference>
<dbReference type="Proteomes" id="UP000250079">
    <property type="component" value="Chromosome"/>
</dbReference>
<evidence type="ECO:0000256" key="3">
    <source>
        <dbReference type="SAM" id="MobiDB-lite"/>
    </source>
</evidence>
<evidence type="ECO:0000256" key="1">
    <source>
        <dbReference type="ARBA" id="ARBA00010645"/>
    </source>
</evidence>
<protein>
    <recommendedName>
        <fullName evidence="2">UPF0125 protein IMCC3135_11850</fullName>
    </recommendedName>
</protein>
<dbReference type="Pfam" id="PF03658">
    <property type="entry name" value="Ub-RnfH"/>
    <property type="match status" value="1"/>
</dbReference>
<proteinExistence type="inferred from homology"/>
<evidence type="ECO:0000256" key="2">
    <source>
        <dbReference type="HAMAP-Rule" id="MF_00460"/>
    </source>
</evidence>
<dbReference type="RefSeq" id="WP_205738008.1">
    <property type="nucleotide sequence ID" value="NZ_CP018632.1"/>
</dbReference>
<dbReference type="PANTHER" id="PTHR37483">
    <property type="entry name" value="UPF0125 PROTEIN RATB"/>
    <property type="match status" value="1"/>
</dbReference>
<dbReference type="Gene3D" id="3.10.20.280">
    <property type="entry name" value="RnfH-like"/>
    <property type="match status" value="1"/>
</dbReference>
<dbReference type="InterPro" id="IPR037021">
    <property type="entry name" value="RnfH_sf"/>
</dbReference>